<feature type="signal peptide" evidence="2">
    <location>
        <begin position="1"/>
        <end position="34"/>
    </location>
</feature>
<evidence type="ECO:0000313" key="3">
    <source>
        <dbReference type="EMBL" id="OGG61705.1"/>
    </source>
</evidence>
<protein>
    <recommendedName>
        <fullName evidence="5">Cache domain-containing protein</fullName>
    </recommendedName>
</protein>
<keyword evidence="1" id="KW-1133">Transmembrane helix</keyword>
<dbReference type="AlphaFoldDB" id="A0A1F6DJV5"/>
<evidence type="ECO:0000256" key="2">
    <source>
        <dbReference type="SAM" id="SignalP"/>
    </source>
</evidence>
<evidence type="ECO:0000313" key="4">
    <source>
        <dbReference type="Proteomes" id="UP000176511"/>
    </source>
</evidence>
<keyword evidence="2" id="KW-0732">Signal</keyword>
<evidence type="ECO:0000256" key="1">
    <source>
        <dbReference type="SAM" id="Phobius"/>
    </source>
</evidence>
<feature type="transmembrane region" description="Helical" evidence="1">
    <location>
        <begin position="197"/>
        <end position="221"/>
    </location>
</feature>
<comment type="caution">
    <text evidence="3">The sequence shown here is derived from an EMBL/GenBank/DDBJ whole genome shotgun (WGS) entry which is preliminary data.</text>
</comment>
<keyword evidence="1" id="KW-0812">Transmembrane</keyword>
<feature type="chain" id="PRO_5009523883" description="Cache domain-containing protein" evidence="2">
    <location>
        <begin position="35"/>
        <end position="453"/>
    </location>
</feature>
<organism evidence="3 4">
    <name type="scientific">Candidatus Kaiserbacteria bacterium RIFCSPHIGHO2_02_FULL_49_34</name>
    <dbReference type="NCBI Taxonomy" id="1798491"/>
    <lineage>
        <taxon>Bacteria</taxon>
        <taxon>Candidatus Kaiseribacteriota</taxon>
    </lineage>
</organism>
<dbReference type="Proteomes" id="UP000176511">
    <property type="component" value="Unassembled WGS sequence"/>
</dbReference>
<feature type="transmembrane region" description="Helical" evidence="1">
    <location>
        <begin position="164"/>
        <end position="185"/>
    </location>
</feature>
<gene>
    <name evidence="3" type="ORF">A3C87_03825</name>
</gene>
<reference evidence="3 4" key="1">
    <citation type="journal article" date="2016" name="Nat. Commun.">
        <title>Thousands of microbial genomes shed light on interconnected biogeochemical processes in an aquifer system.</title>
        <authorList>
            <person name="Anantharaman K."/>
            <person name="Brown C.T."/>
            <person name="Hug L.A."/>
            <person name="Sharon I."/>
            <person name="Castelle C.J."/>
            <person name="Probst A.J."/>
            <person name="Thomas B.C."/>
            <person name="Singh A."/>
            <person name="Wilkins M.J."/>
            <person name="Karaoz U."/>
            <person name="Brodie E.L."/>
            <person name="Williams K.H."/>
            <person name="Hubbard S.S."/>
            <person name="Banfield J.F."/>
        </authorList>
    </citation>
    <scope>NUCLEOTIDE SEQUENCE [LARGE SCALE GENOMIC DNA]</scope>
</reference>
<sequence length="453" mass="50317">MTMRHTKYVDILSKALVLCALLFAVLSFAVSVHAHNGPHDELSVDHEASERLPSELFDIRLSIDSREILIAQELTARAEFVSFGRVPTPVTLTWTVLDADDAEVYQASSETLVVETELTYPRRFVEMPSLEAGTYTLRLETRYRGDVEDVFTQSFTVIEPKDDILPFLILGFMTLIGTGWVVYLLRHHRGGITHERMVTITSRAAVFLVAGAVLPAAGLLVSESAHVATQRGTVIMSSLGLRTTSDASTFIVRMQEIAAAYTKLKGVIAYGDDTVVLASVQDIPEVSALHILDESKGVVVSMYRHLGFTPAKTVFSTVPSSEGLVQASDGTWSVVARFPRAEGGHYVVQSAASDVFAWLKERSRKDEDIFLVDAEGVIMTTTLHQKQGESLAVRFPDMWEKMRMNEYFEGICRADHPFTSRRIAVPTGEGYARYYLVMQGHYEHLSASIHFAF</sequence>
<accession>A0A1F6DJV5</accession>
<dbReference type="EMBL" id="MFLE01000015">
    <property type="protein sequence ID" value="OGG61705.1"/>
    <property type="molecule type" value="Genomic_DNA"/>
</dbReference>
<keyword evidence="1" id="KW-0472">Membrane</keyword>
<evidence type="ECO:0008006" key="5">
    <source>
        <dbReference type="Google" id="ProtNLM"/>
    </source>
</evidence>
<name>A0A1F6DJV5_9BACT</name>
<proteinExistence type="predicted"/>